<gene>
    <name evidence="1" type="ORF">ENO47_03195</name>
</gene>
<comment type="caution">
    <text evidence="1">The sequence shown here is derived from an EMBL/GenBank/DDBJ whole genome shotgun (WGS) entry which is preliminary data.</text>
</comment>
<evidence type="ECO:0000313" key="1">
    <source>
        <dbReference type="EMBL" id="HEW45662.1"/>
    </source>
</evidence>
<dbReference type="AlphaFoldDB" id="A0A7C2V4S4"/>
<sequence length="67" mass="8435">MKETRIIKYIKGIIRNHKYTTTEDIMLMLEKYYKLPIKTPSVYYKYRTIIKRCRQEVYKERRKKKDV</sequence>
<proteinExistence type="predicted"/>
<organism evidence="1">
    <name type="scientific">Hydrogenobacter sp</name>
    <dbReference type="NCBI Taxonomy" id="2152829"/>
    <lineage>
        <taxon>Bacteria</taxon>
        <taxon>Pseudomonadati</taxon>
        <taxon>Aquificota</taxon>
        <taxon>Aquificia</taxon>
        <taxon>Aquificales</taxon>
        <taxon>Aquificaceae</taxon>
        <taxon>Hydrogenobacter</taxon>
    </lineage>
</organism>
<protein>
    <submittedName>
        <fullName evidence="1">Uncharacterized protein</fullName>
    </submittedName>
</protein>
<accession>A0A7C2V4S4</accession>
<reference evidence="1" key="1">
    <citation type="journal article" date="2020" name="mSystems">
        <title>Genome- and Community-Level Interaction Insights into Carbon Utilization and Element Cycling Functions of Hydrothermarchaeota in Hydrothermal Sediment.</title>
        <authorList>
            <person name="Zhou Z."/>
            <person name="Liu Y."/>
            <person name="Xu W."/>
            <person name="Pan J."/>
            <person name="Luo Z.H."/>
            <person name="Li M."/>
        </authorList>
    </citation>
    <scope>NUCLEOTIDE SEQUENCE [LARGE SCALE GENOMIC DNA]</scope>
    <source>
        <strain evidence="1">SpSt-132</strain>
    </source>
</reference>
<name>A0A7C2V4S4_9AQUI</name>
<dbReference type="EMBL" id="DSFP01000031">
    <property type="protein sequence ID" value="HEW45662.1"/>
    <property type="molecule type" value="Genomic_DNA"/>
</dbReference>